<name>A0A9W7J296_HIBTR</name>
<sequence length="85" mass="9628">MPLQTKKLRVSENRFGGYQGTAPSRLLESMSINDAYVAGNIEERLTNILWLQGNISFSKTMVSFTELASRLEKTIKRMILESFGL</sequence>
<organism evidence="1 2">
    <name type="scientific">Hibiscus trionum</name>
    <name type="common">Flower of an hour</name>
    <dbReference type="NCBI Taxonomy" id="183268"/>
    <lineage>
        <taxon>Eukaryota</taxon>
        <taxon>Viridiplantae</taxon>
        <taxon>Streptophyta</taxon>
        <taxon>Embryophyta</taxon>
        <taxon>Tracheophyta</taxon>
        <taxon>Spermatophyta</taxon>
        <taxon>Magnoliopsida</taxon>
        <taxon>eudicotyledons</taxon>
        <taxon>Gunneridae</taxon>
        <taxon>Pentapetalae</taxon>
        <taxon>rosids</taxon>
        <taxon>malvids</taxon>
        <taxon>Malvales</taxon>
        <taxon>Malvaceae</taxon>
        <taxon>Malvoideae</taxon>
        <taxon>Hibiscus</taxon>
    </lineage>
</organism>
<protein>
    <submittedName>
        <fullName evidence="1">Uncharacterized protein</fullName>
    </submittedName>
</protein>
<gene>
    <name evidence="1" type="ORF">HRI_004350500</name>
</gene>
<evidence type="ECO:0000313" key="2">
    <source>
        <dbReference type="Proteomes" id="UP001165190"/>
    </source>
</evidence>
<accession>A0A9W7J296</accession>
<dbReference type="OrthoDB" id="288590at2759"/>
<dbReference type="AlphaFoldDB" id="A0A9W7J296"/>
<keyword evidence="2" id="KW-1185">Reference proteome</keyword>
<reference evidence="1" key="1">
    <citation type="submission" date="2023-05" db="EMBL/GenBank/DDBJ databases">
        <title>Genome and transcriptome analyses reveal genes involved in the formation of fine ridges on petal epidermal cells in Hibiscus trionum.</title>
        <authorList>
            <person name="Koshimizu S."/>
            <person name="Masuda S."/>
            <person name="Ishii T."/>
            <person name="Shirasu K."/>
            <person name="Hoshino A."/>
            <person name="Arita M."/>
        </authorList>
    </citation>
    <scope>NUCLEOTIDE SEQUENCE</scope>
    <source>
        <strain evidence="1">Hamamatsu line</strain>
    </source>
</reference>
<comment type="caution">
    <text evidence="1">The sequence shown here is derived from an EMBL/GenBank/DDBJ whole genome shotgun (WGS) entry which is preliminary data.</text>
</comment>
<dbReference type="Proteomes" id="UP001165190">
    <property type="component" value="Unassembled WGS sequence"/>
</dbReference>
<evidence type="ECO:0000313" key="1">
    <source>
        <dbReference type="EMBL" id="GMJ06813.1"/>
    </source>
</evidence>
<proteinExistence type="predicted"/>
<dbReference type="EMBL" id="BSYR01000046">
    <property type="protein sequence ID" value="GMJ06813.1"/>
    <property type="molecule type" value="Genomic_DNA"/>
</dbReference>